<feature type="domain" description="Type II secretion system protein GspF" evidence="7">
    <location>
        <begin position="148"/>
        <end position="273"/>
    </location>
</feature>
<feature type="transmembrane region" description="Helical" evidence="6">
    <location>
        <begin position="110"/>
        <end position="129"/>
    </location>
</feature>
<accession>A0ABU1FH16</accession>
<organism evidence="8 9">
    <name type="scientific">Agromyces indicus</name>
    <dbReference type="NCBI Taxonomy" id="758919"/>
    <lineage>
        <taxon>Bacteria</taxon>
        <taxon>Bacillati</taxon>
        <taxon>Actinomycetota</taxon>
        <taxon>Actinomycetes</taxon>
        <taxon>Micrococcales</taxon>
        <taxon>Microbacteriaceae</taxon>
        <taxon>Agromyces</taxon>
    </lineage>
</organism>
<dbReference type="Pfam" id="PF00482">
    <property type="entry name" value="T2SSF"/>
    <property type="match status" value="1"/>
</dbReference>
<evidence type="ECO:0000313" key="9">
    <source>
        <dbReference type="Proteomes" id="UP001260072"/>
    </source>
</evidence>
<sequence>MGWEILGYAAVAATVVGIAAFVFLLFPARKTVSSNASADAAVLTQQPSMGASLVTAAPQGYVGWLGRQIVLAGRPAGLTVARILRRKIVLGVLAAVVGALVIAIDPHPFRILLSIAGVLMLFFLADVRINSQAHDRQDKIQRALPDTLDQMTIAVEAGLGFDAAMAKAARGGHGPLAEELVRVLQDMSIGRSRRDAFHELEGRTNVEELRRFVRAVIQADAYGISVGDVLRVQSGEMRLKRRQRAEEAAQKVTVKILFPLIFCLLPVLFIVILTPAVLQIIERFA</sequence>
<dbReference type="Proteomes" id="UP001260072">
    <property type="component" value="Unassembled WGS sequence"/>
</dbReference>
<keyword evidence="2" id="KW-1003">Cell membrane</keyword>
<keyword evidence="5 6" id="KW-0472">Membrane</keyword>
<evidence type="ECO:0000256" key="3">
    <source>
        <dbReference type="ARBA" id="ARBA00022692"/>
    </source>
</evidence>
<protein>
    <submittedName>
        <fullName evidence="8">Type II secretion system F family protein</fullName>
    </submittedName>
</protein>
<dbReference type="PANTHER" id="PTHR35007">
    <property type="entry name" value="INTEGRAL MEMBRANE PROTEIN-RELATED"/>
    <property type="match status" value="1"/>
</dbReference>
<name>A0ABU1FH16_9MICO</name>
<comment type="caution">
    <text evidence="8">The sequence shown here is derived from an EMBL/GenBank/DDBJ whole genome shotgun (WGS) entry which is preliminary data.</text>
</comment>
<keyword evidence="9" id="KW-1185">Reference proteome</keyword>
<comment type="subcellular location">
    <subcellularLocation>
        <location evidence="1">Cell membrane</location>
        <topology evidence="1">Multi-pass membrane protein</topology>
    </subcellularLocation>
</comment>
<evidence type="ECO:0000256" key="5">
    <source>
        <dbReference type="ARBA" id="ARBA00023136"/>
    </source>
</evidence>
<dbReference type="PANTHER" id="PTHR35007:SF2">
    <property type="entry name" value="PILUS ASSEMBLE PROTEIN"/>
    <property type="match status" value="1"/>
</dbReference>
<evidence type="ECO:0000313" key="8">
    <source>
        <dbReference type="EMBL" id="MDR5691043.1"/>
    </source>
</evidence>
<feature type="transmembrane region" description="Helical" evidence="6">
    <location>
        <begin position="256"/>
        <end position="281"/>
    </location>
</feature>
<proteinExistence type="predicted"/>
<gene>
    <name evidence="8" type="ORF">RH861_03095</name>
</gene>
<reference evidence="9" key="1">
    <citation type="submission" date="2023-07" db="EMBL/GenBank/DDBJ databases">
        <title>Description of three actinobacteria isolated from air of manufacturing shop in a pharmaceutical factory.</title>
        <authorList>
            <person name="Zhang D.-F."/>
        </authorList>
    </citation>
    <scope>NUCLEOTIDE SEQUENCE [LARGE SCALE GENOMIC DNA]</scope>
    <source>
        <strain evidence="9">CCTCC AB 2011122</strain>
    </source>
</reference>
<dbReference type="RefSeq" id="WP_310519700.1">
    <property type="nucleotide sequence ID" value="NZ_BAABBS010000004.1"/>
</dbReference>
<evidence type="ECO:0000259" key="7">
    <source>
        <dbReference type="Pfam" id="PF00482"/>
    </source>
</evidence>
<dbReference type="EMBL" id="JAVKGS010000001">
    <property type="protein sequence ID" value="MDR5691043.1"/>
    <property type="molecule type" value="Genomic_DNA"/>
</dbReference>
<evidence type="ECO:0000256" key="1">
    <source>
        <dbReference type="ARBA" id="ARBA00004651"/>
    </source>
</evidence>
<keyword evidence="3 6" id="KW-0812">Transmembrane</keyword>
<evidence type="ECO:0000256" key="2">
    <source>
        <dbReference type="ARBA" id="ARBA00022475"/>
    </source>
</evidence>
<keyword evidence="4 6" id="KW-1133">Transmembrane helix</keyword>
<evidence type="ECO:0000256" key="4">
    <source>
        <dbReference type="ARBA" id="ARBA00022989"/>
    </source>
</evidence>
<feature type="transmembrane region" description="Helical" evidence="6">
    <location>
        <begin position="88"/>
        <end position="104"/>
    </location>
</feature>
<dbReference type="InterPro" id="IPR018076">
    <property type="entry name" value="T2SS_GspF_dom"/>
</dbReference>
<feature type="transmembrane region" description="Helical" evidence="6">
    <location>
        <begin position="6"/>
        <end position="26"/>
    </location>
</feature>
<evidence type="ECO:0000256" key="6">
    <source>
        <dbReference type="SAM" id="Phobius"/>
    </source>
</evidence>